<comment type="caution">
    <text evidence="6">The sequence shown here is derived from an EMBL/GenBank/DDBJ whole genome shotgun (WGS) entry which is preliminary data.</text>
</comment>
<dbReference type="SUPFAM" id="SSF56176">
    <property type="entry name" value="FAD-binding/transporter-associated domain-like"/>
    <property type="match status" value="1"/>
</dbReference>
<dbReference type="InterPro" id="IPR006094">
    <property type="entry name" value="Oxid_FAD_bind_N"/>
</dbReference>
<name>A0AAJ0AN66_9PEZI</name>
<dbReference type="PANTHER" id="PTHR42973">
    <property type="entry name" value="BINDING OXIDOREDUCTASE, PUTATIVE (AFU_ORTHOLOGUE AFUA_1G17690)-RELATED"/>
    <property type="match status" value="1"/>
</dbReference>
<keyword evidence="2" id="KW-0285">Flavoprotein</keyword>
<evidence type="ECO:0000313" key="7">
    <source>
        <dbReference type="Proteomes" id="UP001224890"/>
    </source>
</evidence>
<dbReference type="InterPro" id="IPR016169">
    <property type="entry name" value="FAD-bd_PCMH_sub2"/>
</dbReference>
<accession>A0AAJ0AN66</accession>
<dbReference type="InterPro" id="IPR050416">
    <property type="entry name" value="FAD-linked_Oxidoreductase"/>
</dbReference>
<reference evidence="6" key="1">
    <citation type="submission" date="2021-06" db="EMBL/GenBank/DDBJ databases">
        <title>Comparative genomics, transcriptomics and evolutionary studies reveal genomic signatures of adaptation to plant cell wall in hemibiotrophic fungi.</title>
        <authorList>
            <consortium name="DOE Joint Genome Institute"/>
            <person name="Baroncelli R."/>
            <person name="Diaz J.F."/>
            <person name="Benocci T."/>
            <person name="Peng M."/>
            <person name="Battaglia E."/>
            <person name="Haridas S."/>
            <person name="Andreopoulos W."/>
            <person name="Labutti K."/>
            <person name="Pangilinan J."/>
            <person name="Floch G.L."/>
            <person name="Makela M.R."/>
            <person name="Henrissat B."/>
            <person name="Grigoriev I.V."/>
            <person name="Crouch J.A."/>
            <person name="De Vries R.P."/>
            <person name="Sukno S.A."/>
            <person name="Thon M.R."/>
        </authorList>
    </citation>
    <scope>NUCLEOTIDE SEQUENCE</scope>
    <source>
        <strain evidence="6">CBS 193.32</strain>
    </source>
</reference>
<dbReference type="Pfam" id="PF01565">
    <property type="entry name" value="FAD_binding_4"/>
    <property type="match status" value="1"/>
</dbReference>
<protein>
    <recommendedName>
        <fullName evidence="5">FAD linked oxidase N-terminal domain-containing protein</fullName>
    </recommendedName>
</protein>
<evidence type="ECO:0000256" key="4">
    <source>
        <dbReference type="ARBA" id="ARBA00023002"/>
    </source>
</evidence>
<evidence type="ECO:0000256" key="2">
    <source>
        <dbReference type="ARBA" id="ARBA00022630"/>
    </source>
</evidence>
<evidence type="ECO:0000313" key="6">
    <source>
        <dbReference type="EMBL" id="KAK1676969.1"/>
    </source>
</evidence>
<dbReference type="GO" id="GO:0050660">
    <property type="term" value="F:flavin adenine dinucleotide binding"/>
    <property type="evidence" value="ECO:0007669"/>
    <property type="project" value="InterPro"/>
</dbReference>
<dbReference type="EMBL" id="JAHMHR010000016">
    <property type="protein sequence ID" value="KAK1676969.1"/>
    <property type="molecule type" value="Genomic_DNA"/>
</dbReference>
<dbReference type="AlphaFoldDB" id="A0AAJ0AN66"/>
<dbReference type="PANTHER" id="PTHR42973:SF13">
    <property type="entry name" value="FAD-BINDING PCMH-TYPE DOMAIN-CONTAINING PROTEIN"/>
    <property type="match status" value="1"/>
</dbReference>
<dbReference type="InterPro" id="IPR036318">
    <property type="entry name" value="FAD-bd_PCMH-like_sf"/>
</dbReference>
<dbReference type="Proteomes" id="UP001224890">
    <property type="component" value="Unassembled WGS sequence"/>
</dbReference>
<dbReference type="GO" id="GO:0016491">
    <property type="term" value="F:oxidoreductase activity"/>
    <property type="evidence" value="ECO:0007669"/>
    <property type="project" value="UniProtKB-KW"/>
</dbReference>
<evidence type="ECO:0000259" key="5">
    <source>
        <dbReference type="Pfam" id="PF01565"/>
    </source>
</evidence>
<keyword evidence="3" id="KW-0274">FAD</keyword>
<evidence type="ECO:0000256" key="3">
    <source>
        <dbReference type="ARBA" id="ARBA00022827"/>
    </source>
</evidence>
<organism evidence="6 7">
    <name type="scientific">Colletotrichum godetiae</name>
    <dbReference type="NCBI Taxonomy" id="1209918"/>
    <lineage>
        <taxon>Eukaryota</taxon>
        <taxon>Fungi</taxon>
        <taxon>Dikarya</taxon>
        <taxon>Ascomycota</taxon>
        <taxon>Pezizomycotina</taxon>
        <taxon>Sordariomycetes</taxon>
        <taxon>Hypocreomycetidae</taxon>
        <taxon>Glomerellales</taxon>
        <taxon>Glomerellaceae</taxon>
        <taxon>Colletotrichum</taxon>
        <taxon>Colletotrichum acutatum species complex</taxon>
    </lineage>
</organism>
<keyword evidence="7" id="KW-1185">Reference proteome</keyword>
<sequence>MENELNDQLFLAGDAEYSRTLNTYYSGESSDMKSQCILQPETTEQSVAISAGGHSNFPASNTNSGVTIDLANLKTISLEGNETVSVGGGNRWGDVYRFLEPKGLMTAGGRENTVGVSGVLLGGGFSWFSGEVGFAADNVAEYEARIISDPIRVLDAYFVPHRSFWPAAVLSGPAETRTLTCSRL</sequence>
<comment type="similarity">
    <text evidence="1">Belongs to the oxygen-dependent FAD-linked oxidoreductase family.</text>
</comment>
<dbReference type="Gene3D" id="3.30.465.10">
    <property type="match status" value="1"/>
</dbReference>
<evidence type="ECO:0000256" key="1">
    <source>
        <dbReference type="ARBA" id="ARBA00005466"/>
    </source>
</evidence>
<keyword evidence="4" id="KW-0560">Oxidoreductase</keyword>
<proteinExistence type="inferred from homology"/>
<gene>
    <name evidence="6" type="ORF">BDP55DRAFT_631048</name>
</gene>
<dbReference type="RefSeq" id="XP_060430972.1">
    <property type="nucleotide sequence ID" value="XM_060572241.1"/>
</dbReference>
<feature type="domain" description="FAD linked oxidase N-terminal" evidence="5">
    <location>
        <begin position="43"/>
        <end position="143"/>
    </location>
</feature>
<dbReference type="GeneID" id="85456767"/>